<keyword evidence="8" id="KW-0999">Mitochondrion inner membrane</keyword>
<evidence type="ECO:0000313" key="16">
    <source>
        <dbReference type="EMBL" id="PAV90062.1"/>
    </source>
</evidence>
<dbReference type="EMBL" id="LIAE01006406">
    <property type="protein sequence ID" value="PAV90062.1"/>
    <property type="molecule type" value="Genomic_DNA"/>
</dbReference>
<protein>
    <recommendedName>
        <fullName evidence="18">Endoplasmic reticulum vesicle transporter C-terminal domain-containing protein</fullName>
    </recommendedName>
</protein>
<dbReference type="SUPFAM" id="SSF103506">
    <property type="entry name" value="Mitochondrial carrier"/>
    <property type="match status" value="1"/>
</dbReference>
<dbReference type="InterPro" id="IPR012936">
    <property type="entry name" value="Erv_C"/>
</dbReference>
<gene>
    <name evidence="16" type="ORF">WR25_14880</name>
</gene>
<dbReference type="Proteomes" id="UP000218231">
    <property type="component" value="Unassembled WGS sequence"/>
</dbReference>
<dbReference type="InterPro" id="IPR018108">
    <property type="entry name" value="MCP_transmembrane"/>
</dbReference>
<dbReference type="Pfam" id="PF00153">
    <property type="entry name" value="Mito_carr"/>
    <property type="match status" value="3"/>
</dbReference>
<evidence type="ECO:0008006" key="18">
    <source>
        <dbReference type="Google" id="ProtNLM"/>
    </source>
</evidence>
<evidence type="ECO:0000256" key="12">
    <source>
        <dbReference type="PROSITE-ProRule" id="PRU00282"/>
    </source>
</evidence>
<keyword evidence="7" id="KW-0677">Repeat</keyword>
<dbReference type="GO" id="GO:0015183">
    <property type="term" value="F:L-aspartate transmembrane transporter activity"/>
    <property type="evidence" value="ECO:0007669"/>
    <property type="project" value="TreeGrafter"/>
</dbReference>
<comment type="similarity">
    <text evidence="4">Belongs to the mitochondrial carrier (TC 2.A.29) family.</text>
</comment>
<evidence type="ECO:0000256" key="5">
    <source>
        <dbReference type="ARBA" id="ARBA00022448"/>
    </source>
</evidence>
<organism evidence="16 17">
    <name type="scientific">Diploscapter pachys</name>
    <dbReference type="NCBI Taxonomy" id="2018661"/>
    <lineage>
        <taxon>Eukaryota</taxon>
        <taxon>Metazoa</taxon>
        <taxon>Ecdysozoa</taxon>
        <taxon>Nematoda</taxon>
        <taxon>Chromadorea</taxon>
        <taxon>Rhabditida</taxon>
        <taxon>Rhabditina</taxon>
        <taxon>Rhabditomorpha</taxon>
        <taxon>Rhabditoidea</taxon>
        <taxon>Rhabditidae</taxon>
        <taxon>Diploscapter</taxon>
    </lineage>
</organism>
<accession>A0A2A2LV12</accession>
<dbReference type="Pfam" id="PF13850">
    <property type="entry name" value="ERGIC_N"/>
    <property type="match status" value="1"/>
</dbReference>
<evidence type="ECO:0000256" key="4">
    <source>
        <dbReference type="ARBA" id="ARBA00006375"/>
    </source>
</evidence>
<dbReference type="GO" id="GO:0005743">
    <property type="term" value="C:mitochondrial inner membrane"/>
    <property type="evidence" value="ECO:0007669"/>
    <property type="project" value="UniProtKB-SubCell"/>
</dbReference>
<comment type="caution">
    <text evidence="16">The sequence shown here is derived from an EMBL/GenBank/DDBJ whole genome shotgun (WGS) entry which is preliminary data.</text>
</comment>
<dbReference type="PROSITE" id="PS50920">
    <property type="entry name" value="SOLCAR"/>
    <property type="match status" value="3"/>
</dbReference>
<proteinExistence type="inferred from homology"/>
<evidence type="ECO:0000256" key="6">
    <source>
        <dbReference type="ARBA" id="ARBA00022692"/>
    </source>
</evidence>
<dbReference type="Gene3D" id="1.50.40.10">
    <property type="entry name" value="Mitochondrial carrier domain"/>
    <property type="match status" value="1"/>
</dbReference>
<sequence length="724" mass="80702">MVSDLAGSNGTGLRQRRGGLQKMVEELDIFEKVVDNVKEEKRVSSGCISFVCFASILLLVLSESFQYFYGKPVYNYKFDIDTEMDEKPRLEFDFVVATPCNSLQVLSNLEQDQPTMFNPFQTNLIKKDPTRFEFTEEEQLYWTILRHAHATMNQQGVRGLEALQFIDEDVAENLEHLADEKQRAEEEEINRRRQKDKLEGRRRESGQVMVMLGNGMGMFQLVALGSGQDEGHACRVHGKFPVRKGKGTQILVSIGNAMGLTVHKEGVSDGNISHRIEKFNFGPRIRGLVVPLAGAEQISQNGNDVYHYFIKIVPTRIYGYFGIYTTAYQYSVTFLKKRLKEGEHSHGAILFEYEFMANVIEVREVSKTFVSFLLRLCAIVGGVYATSSMVNNVVQFCVRLVASRPSNSPHSNGLNGIVGVSCVFPIDLVKTRLQNQQPGPNGELQYKGIVDCAKQTWRAGGNTAFAKFKGMYSGSGVNILLITPEKAIKLVANDFFRHQLKKPNEKQLSLPRGMLAGGLAGMFQIIVTTPMELLKIQMQDQGRTIKPGQKKMSALELTMKIVKENGPQGLYKGLSSTFARDVTFSVIYFPLFAYLDSLGPRKSDGSGDAVFYASFLAGLVSGATASFSVTPLDVIKTRMQTITKSAHEKTYTSIPDAFMKILKYEGPKALFKGAACRMMVCPPLLLNEFLPLFQVMAPLFGIAQTVYYIGVAEKVFGLEKSAHV</sequence>
<evidence type="ECO:0000256" key="2">
    <source>
        <dbReference type="ARBA" id="ARBA00004457"/>
    </source>
</evidence>
<dbReference type="InterPro" id="IPR023395">
    <property type="entry name" value="MCP_dom_sf"/>
</dbReference>
<feature type="repeat" description="Solcar" evidence="12">
    <location>
        <begin position="508"/>
        <end position="598"/>
    </location>
</feature>
<keyword evidence="11 12" id="KW-0472">Membrane</keyword>
<dbReference type="OrthoDB" id="2382881at2759"/>
<dbReference type="AlphaFoldDB" id="A0A2A2LV12"/>
<feature type="domain" description="Endoplasmic reticulum vesicle transporter N-terminal" evidence="15">
    <location>
        <begin position="25"/>
        <end position="105"/>
    </location>
</feature>
<evidence type="ECO:0000256" key="9">
    <source>
        <dbReference type="ARBA" id="ARBA00022989"/>
    </source>
</evidence>
<evidence type="ECO:0000259" key="15">
    <source>
        <dbReference type="Pfam" id="PF13850"/>
    </source>
</evidence>
<dbReference type="Pfam" id="PF07970">
    <property type="entry name" value="COPIIcoated_ERV"/>
    <property type="match status" value="1"/>
</dbReference>
<dbReference type="GO" id="GO:0005313">
    <property type="term" value="F:L-glutamate transmembrane transporter activity"/>
    <property type="evidence" value="ECO:0007669"/>
    <property type="project" value="TreeGrafter"/>
</dbReference>
<feature type="region of interest" description="Disordered" evidence="13">
    <location>
        <begin position="179"/>
        <end position="203"/>
    </location>
</feature>
<evidence type="ECO:0000256" key="1">
    <source>
        <dbReference type="ARBA" id="ARBA00004448"/>
    </source>
</evidence>
<evidence type="ECO:0000313" key="17">
    <source>
        <dbReference type="Proteomes" id="UP000218231"/>
    </source>
</evidence>
<name>A0A2A2LV12_9BILA</name>
<dbReference type="FunFam" id="1.50.40.10:FF:000101">
    <property type="entry name" value="SLC (SoLute Carrier) homolog"/>
    <property type="match status" value="1"/>
</dbReference>
<evidence type="ECO:0000256" key="11">
    <source>
        <dbReference type="ARBA" id="ARBA00023136"/>
    </source>
</evidence>
<feature type="domain" description="Endoplasmic reticulum vesicle transporter C-terminal" evidence="14">
    <location>
        <begin position="231"/>
        <end position="390"/>
    </location>
</feature>
<evidence type="ECO:0000256" key="13">
    <source>
        <dbReference type="SAM" id="MobiDB-lite"/>
    </source>
</evidence>
<dbReference type="GO" id="GO:0033116">
    <property type="term" value="C:endoplasmic reticulum-Golgi intermediate compartment membrane"/>
    <property type="evidence" value="ECO:0007669"/>
    <property type="project" value="UniProtKB-SubCell"/>
</dbReference>
<dbReference type="PANTHER" id="PTHR45678:SF5">
    <property type="entry name" value="AT03939P-RELATED"/>
    <property type="match status" value="1"/>
</dbReference>
<feature type="repeat" description="Solcar" evidence="12">
    <location>
        <begin position="407"/>
        <end position="499"/>
    </location>
</feature>
<comment type="similarity">
    <text evidence="3">Belongs to the ERGIC family.</text>
</comment>
<keyword evidence="6 12" id="KW-0812">Transmembrane</keyword>
<reference evidence="16 17" key="1">
    <citation type="journal article" date="2017" name="Curr. Biol.">
        <title>Genome architecture and evolution of a unichromosomal asexual nematode.</title>
        <authorList>
            <person name="Fradin H."/>
            <person name="Zegar C."/>
            <person name="Gutwein M."/>
            <person name="Lucas J."/>
            <person name="Kovtun M."/>
            <person name="Corcoran D."/>
            <person name="Baugh L.R."/>
            <person name="Kiontke K."/>
            <person name="Gunsalus K."/>
            <person name="Fitch D.H."/>
            <person name="Piano F."/>
        </authorList>
    </citation>
    <scope>NUCLEOTIDE SEQUENCE [LARGE SCALE GENOMIC DNA]</scope>
    <source>
        <strain evidence="16">PF1309</strain>
    </source>
</reference>
<comment type="subcellular location">
    <subcellularLocation>
        <location evidence="2">Endoplasmic reticulum-Golgi intermediate compartment membrane</location>
        <topology evidence="2">Multi-pass membrane protein</topology>
    </subcellularLocation>
    <subcellularLocation>
        <location evidence="1">Mitochondrion inner membrane</location>
        <topology evidence="1">Multi-pass membrane protein</topology>
    </subcellularLocation>
</comment>
<dbReference type="GO" id="GO:0043490">
    <property type="term" value="P:malate-aspartate shuttle"/>
    <property type="evidence" value="ECO:0007669"/>
    <property type="project" value="TreeGrafter"/>
</dbReference>
<keyword evidence="17" id="KW-1185">Reference proteome</keyword>
<keyword evidence="5" id="KW-0813">Transport</keyword>
<dbReference type="InterPro" id="IPR051028">
    <property type="entry name" value="Mito_Solute_Carrier"/>
</dbReference>
<dbReference type="InterPro" id="IPR002067">
    <property type="entry name" value="MCP"/>
</dbReference>
<dbReference type="InterPro" id="IPR039542">
    <property type="entry name" value="Erv_N"/>
</dbReference>
<evidence type="ECO:0000256" key="8">
    <source>
        <dbReference type="ARBA" id="ARBA00022792"/>
    </source>
</evidence>
<feature type="repeat" description="Solcar" evidence="12">
    <location>
        <begin position="609"/>
        <end position="698"/>
    </location>
</feature>
<keyword evidence="9" id="KW-1133">Transmembrane helix</keyword>
<dbReference type="PRINTS" id="PR00926">
    <property type="entry name" value="MITOCARRIER"/>
</dbReference>
<dbReference type="PANTHER" id="PTHR45678">
    <property type="entry name" value="MITOCHONDRIAL 2-OXODICARBOXYLATE CARRIER 1-RELATED"/>
    <property type="match status" value="1"/>
</dbReference>
<evidence type="ECO:0000256" key="7">
    <source>
        <dbReference type="ARBA" id="ARBA00022737"/>
    </source>
</evidence>
<evidence type="ECO:0000256" key="10">
    <source>
        <dbReference type="ARBA" id="ARBA00023128"/>
    </source>
</evidence>
<evidence type="ECO:0000259" key="14">
    <source>
        <dbReference type="Pfam" id="PF07970"/>
    </source>
</evidence>
<dbReference type="STRING" id="2018661.A0A2A2LV12"/>
<keyword evidence="10" id="KW-0496">Mitochondrion</keyword>
<evidence type="ECO:0000256" key="3">
    <source>
        <dbReference type="ARBA" id="ARBA00005648"/>
    </source>
</evidence>